<dbReference type="GO" id="GO:0016616">
    <property type="term" value="F:oxidoreductase activity, acting on the CH-OH group of donors, NAD or NADP as acceptor"/>
    <property type="evidence" value="ECO:0007669"/>
    <property type="project" value="UniProtKB-ARBA"/>
</dbReference>
<dbReference type="SUPFAM" id="SSF51430">
    <property type="entry name" value="NAD(P)-linked oxidoreductase"/>
    <property type="match status" value="1"/>
</dbReference>
<comment type="caution">
    <text evidence="8">The sequence shown here is derived from an EMBL/GenBank/DDBJ whole genome shotgun (WGS) entry which is preliminary data.</text>
</comment>
<dbReference type="EMBL" id="AZGY01000005">
    <property type="protein sequence ID" value="KZZ98478.1"/>
    <property type="molecule type" value="Genomic_DNA"/>
</dbReference>
<dbReference type="InterPro" id="IPR044494">
    <property type="entry name" value="AKR3C2/3"/>
</dbReference>
<dbReference type="InterPro" id="IPR023210">
    <property type="entry name" value="NADP_OxRdtase_dom"/>
</dbReference>
<dbReference type="Pfam" id="PF00248">
    <property type="entry name" value="Aldo_ket_red"/>
    <property type="match status" value="1"/>
</dbReference>
<keyword evidence="2" id="KW-0521">NADP</keyword>
<accession>A0A168E6S9</accession>
<dbReference type="PANTHER" id="PTHR43827">
    <property type="entry name" value="2,5-DIKETO-D-GLUCONIC ACID REDUCTASE"/>
    <property type="match status" value="1"/>
</dbReference>
<proteinExistence type="inferred from homology"/>
<dbReference type="STRING" id="1081109.A0A168E6S9"/>
<feature type="site" description="Lowers pKa of active site Tyr" evidence="6">
    <location>
        <position position="93"/>
    </location>
</feature>
<dbReference type="PROSITE" id="PS00798">
    <property type="entry name" value="ALDOKETO_REDUCTASE_1"/>
    <property type="match status" value="1"/>
</dbReference>
<dbReference type="CDD" id="cd19120">
    <property type="entry name" value="AKR_AKR3C2-3"/>
    <property type="match status" value="1"/>
</dbReference>
<dbReference type="InterPro" id="IPR018170">
    <property type="entry name" value="Aldo/ket_reductase_CS"/>
</dbReference>
<sequence>MTSTKFAASGSFPPTLKLNDGNEIPIFAYGLGTARYKKKGDPFDQDIVNVTKMAIEVGYRHLDGAEVYGNEQELGAAIKESNVPRDQFFVTTKISATEQKDTLEAFNLSLKKLGLDYVDLYLMHGPWFAKTEQELQQRWADLEAIKASGRARSIGVSNFLQEHIETLLKTAKVVPAINQIEYNPYLQHGDLIPFLKKHGIAAASYGPLVPITTAKDGPINAVWSELAEKYGVSESEVGLRWPLDQGLVVVTTSSNRGRLEGYLAKLPSFKLTTDEVARIAEVGNKKHHRAFWLDKFDANDRQ</sequence>
<dbReference type="GO" id="GO:0016652">
    <property type="term" value="F:oxidoreductase activity, acting on NAD(P)H as acceptor"/>
    <property type="evidence" value="ECO:0007669"/>
    <property type="project" value="InterPro"/>
</dbReference>
<dbReference type="PROSITE" id="PS00062">
    <property type="entry name" value="ALDOKETO_REDUCTASE_2"/>
    <property type="match status" value="1"/>
</dbReference>
<dbReference type="InterPro" id="IPR036812">
    <property type="entry name" value="NAD(P)_OxRdtase_dom_sf"/>
</dbReference>
<name>A0A168E6S9_9HYPO</name>
<feature type="binding site" evidence="5">
    <location>
        <position position="124"/>
    </location>
    <ligand>
        <name>substrate</name>
    </ligand>
</feature>
<dbReference type="PANTHER" id="PTHR43827:SF3">
    <property type="entry name" value="NADP-DEPENDENT OXIDOREDUCTASE DOMAIN-CONTAINING PROTEIN"/>
    <property type="match status" value="1"/>
</dbReference>
<comment type="similarity">
    <text evidence="1">Belongs to the aldo/keto reductase family.</text>
</comment>
<evidence type="ECO:0000313" key="8">
    <source>
        <dbReference type="EMBL" id="KZZ98478.1"/>
    </source>
</evidence>
<dbReference type="InterPro" id="IPR020471">
    <property type="entry name" value="AKR"/>
</dbReference>
<dbReference type="PIRSF" id="PIRSF000097">
    <property type="entry name" value="AKR"/>
    <property type="match status" value="1"/>
</dbReference>
<dbReference type="Gene3D" id="3.20.20.100">
    <property type="entry name" value="NADP-dependent oxidoreductase domain"/>
    <property type="match status" value="1"/>
</dbReference>
<evidence type="ECO:0000256" key="3">
    <source>
        <dbReference type="ARBA" id="ARBA00023002"/>
    </source>
</evidence>
<evidence type="ECO:0000256" key="1">
    <source>
        <dbReference type="ARBA" id="ARBA00007905"/>
    </source>
</evidence>
<dbReference type="FunFam" id="3.20.20.100:FF:000002">
    <property type="entry name" value="2,5-diketo-D-gluconic acid reductase A"/>
    <property type="match status" value="1"/>
</dbReference>
<evidence type="ECO:0000259" key="7">
    <source>
        <dbReference type="Pfam" id="PF00248"/>
    </source>
</evidence>
<dbReference type="OrthoDB" id="416253at2759"/>
<evidence type="ECO:0000313" key="9">
    <source>
        <dbReference type="Proteomes" id="UP000078544"/>
    </source>
</evidence>
<dbReference type="Proteomes" id="UP000078544">
    <property type="component" value="Unassembled WGS sequence"/>
</dbReference>
<dbReference type="PRINTS" id="PR00069">
    <property type="entry name" value="ALDKETRDTASE"/>
</dbReference>
<feature type="domain" description="NADP-dependent oxidoreductase" evidence="7">
    <location>
        <begin position="30"/>
        <end position="282"/>
    </location>
</feature>
<organism evidence="8 9">
    <name type="scientific">Moelleriella libera RCEF 2490</name>
    <dbReference type="NCBI Taxonomy" id="1081109"/>
    <lineage>
        <taxon>Eukaryota</taxon>
        <taxon>Fungi</taxon>
        <taxon>Dikarya</taxon>
        <taxon>Ascomycota</taxon>
        <taxon>Pezizomycotina</taxon>
        <taxon>Sordariomycetes</taxon>
        <taxon>Hypocreomycetidae</taxon>
        <taxon>Hypocreales</taxon>
        <taxon>Clavicipitaceae</taxon>
        <taxon>Moelleriella</taxon>
    </lineage>
</organism>
<evidence type="ECO:0000256" key="4">
    <source>
        <dbReference type="PIRSR" id="PIRSR000097-1"/>
    </source>
</evidence>
<feature type="active site" description="Proton donor" evidence="4">
    <location>
        <position position="68"/>
    </location>
</feature>
<evidence type="ECO:0000256" key="6">
    <source>
        <dbReference type="PIRSR" id="PIRSR000097-3"/>
    </source>
</evidence>
<gene>
    <name evidence="8" type="ORF">AAL_02996</name>
</gene>
<evidence type="ECO:0000256" key="5">
    <source>
        <dbReference type="PIRSR" id="PIRSR000097-2"/>
    </source>
</evidence>
<reference evidence="8 9" key="1">
    <citation type="journal article" date="2016" name="Genome Biol. Evol.">
        <title>Divergent and convergent evolution of fungal pathogenicity.</title>
        <authorList>
            <person name="Shang Y."/>
            <person name="Xiao G."/>
            <person name="Zheng P."/>
            <person name="Cen K."/>
            <person name="Zhan S."/>
            <person name="Wang C."/>
        </authorList>
    </citation>
    <scope>NUCLEOTIDE SEQUENCE [LARGE SCALE GENOMIC DNA]</scope>
    <source>
        <strain evidence="8 9">RCEF 2490</strain>
    </source>
</reference>
<protein>
    <submittedName>
        <fullName evidence="8">Aldo/keto reductase</fullName>
    </submittedName>
</protein>
<keyword evidence="3" id="KW-0560">Oxidoreductase</keyword>
<keyword evidence="9" id="KW-1185">Reference proteome</keyword>
<dbReference type="AlphaFoldDB" id="A0A168E6S9"/>
<evidence type="ECO:0000256" key="2">
    <source>
        <dbReference type="ARBA" id="ARBA00022857"/>
    </source>
</evidence>